<evidence type="ECO:0000256" key="9">
    <source>
        <dbReference type="ARBA" id="ARBA00023136"/>
    </source>
</evidence>
<dbReference type="RefSeq" id="WP_147012570.1">
    <property type="nucleotide sequence ID" value="NZ_VORB01000001.1"/>
</dbReference>
<dbReference type="PANTHER" id="PTHR11410">
    <property type="entry name" value="ATP SYNTHASE SUBUNIT A"/>
    <property type="match status" value="1"/>
</dbReference>
<comment type="similarity">
    <text evidence="2 11 12">Belongs to the ATPase A chain family.</text>
</comment>
<evidence type="ECO:0000313" key="14">
    <source>
        <dbReference type="EMBL" id="TXC85285.1"/>
    </source>
</evidence>
<dbReference type="Gene3D" id="1.20.120.220">
    <property type="entry name" value="ATP synthase, F0 complex, subunit A"/>
    <property type="match status" value="1"/>
</dbReference>
<keyword evidence="7 11" id="KW-1133">Transmembrane helix</keyword>
<dbReference type="PRINTS" id="PR00123">
    <property type="entry name" value="ATPASEA"/>
</dbReference>
<dbReference type="HAMAP" id="MF_01393">
    <property type="entry name" value="ATP_synth_a_bact"/>
    <property type="match status" value="1"/>
</dbReference>
<feature type="transmembrane region" description="Helical" evidence="11">
    <location>
        <begin position="260"/>
        <end position="282"/>
    </location>
</feature>
<keyword evidence="6 11" id="KW-0375">Hydrogen ion transport</keyword>
<keyword evidence="10 11" id="KW-0066">ATP synthesis</keyword>
<name>A0A5C6VNR5_9FLAO</name>
<dbReference type="InterPro" id="IPR035908">
    <property type="entry name" value="F0_ATP_A_sf"/>
</dbReference>
<evidence type="ECO:0000256" key="13">
    <source>
        <dbReference type="SAM" id="SignalP"/>
    </source>
</evidence>
<feature type="transmembrane region" description="Helical" evidence="11">
    <location>
        <begin position="203"/>
        <end position="224"/>
    </location>
</feature>
<reference evidence="14 15" key="1">
    <citation type="submission" date="2019-08" db="EMBL/GenBank/DDBJ databases">
        <title>Genome of Luteibaculum oceani JCM 18817.</title>
        <authorList>
            <person name="Bowman J.P."/>
        </authorList>
    </citation>
    <scope>NUCLEOTIDE SEQUENCE [LARGE SCALE GENOMIC DNA]</scope>
    <source>
        <strain evidence="14 15">JCM 18817</strain>
    </source>
</reference>
<sequence>MLRRPVSFKILFSFLSLFVGLSAVSASSSTEGDHGSEEFNPKDMILHHIADAHEWHFWDVKDEEGNLHPVSMPLPVILYHNGNLDIFMSSEFHHGTTPVTKGNNTYVMNHGKIYIADENGELIPDGHGHYLNAKPLDLSITKNVASMWLSIILLILIMGTVARTYKKNGLVPRGFAGVIEPIVLFVRDEIARPNISGDKYKRFLPFLLTVFFFIWINNLLGLIPILAPNLTGNISVTLVLALFTLIITNVSGNKGYWGHILAPPVPIPMWVIMIPVELIGIFTKPFALMVRLFANITAGHILILSLVSLIFIFKSVYMSALSIPFMVFMNVLELLVAALQAYIFTLLSALFIGMATEEAHH</sequence>
<dbReference type="NCBIfam" id="TIGR01131">
    <property type="entry name" value="ATP_synt_6_or_A"/>
    <property type="match status" value="1"/>
</dbReference>
<organism evidence="14 15">
    <name type="scientific">Luteibaculum oceani</name>
    <dbReference type="NCBI Taxonomy" id="1294296"/>
    <lineage>
        <taxon>Bacteria</taxon>
        <taxon>Pseudomonadati</taxon>
        <taxon>Bacteroidota</taxon>
        <taxon>Flavobacteriia</taxon>
        <taxon>Flavobacteriales</taxon>
        <taxon>Luteibaculaceae</taxon>
        <taxon>Luteibaculum</taxon>
    </lineage>
</organism>
<feature type="transmembrane region" description="Helical" evidence="11">
    <location>
        <begin position="230"/>
        <end position="248"/>
    </location>
</feature>
<keyword evidence="11" id="KW-1003">Cell membrane</keyword>
<proteinExistence type="inferred from homology"/>
<feature type="transmembrane region" description="Helical" evidence="11">
    <location>
        <begin position="325"/>
        <end position="352"/>
    </location>
</feature>
<dbReference type="CDD" id="cd00310">
    <property type="entry name" value="ATP-synt_Fo_a_6"/>
    <property type="match status" value="1"/>
</dbReference>
<evidence type="ECO:0000256" key="4">
    <source>
        <dbReference type="ARBA" id="ARBA00022547"/>
    </source>
</evidence>
<accession>A0A5C6VNR5</accession>
<dbReference type="EMBL" id="VORB01000001">
    <property type="protein sequence ID" value="TXC85285.1"/>
    <property type="molecule type" value="Genomic_DNA"/>
</dbReference>
<dbReference type="PANTHER" id="PTHR11410:SF0">
    <property type="entry name" value="ATP SYNTHASE SUBUNIT A"/>
    <property type="match status" value="1"/>
</dbReference>
<keyword evidence="8 11" id="KW-0406">Ion transport</keyword>
<feature type="chain" id="PRO_5022756928" description="ATP synthase subunit a" evidence="13">
    <location>
        <begin position="26"/>
        <end position="361"/>
    </location>
</feature>
<dbReference type="InterPro" id="IPR000568">
    <property type="entry name" value="ATP_synth_F0_asu"/>
</dbReference>
<comment type="subcellular location">
    <subcellularLocation>
        <location evidence="11 12">Cell membrane</location>
        <topology evidence="11 12">Multi-pass membrane protein</topology>
    </subcellularLocation>
    <subcellularLocation>
        <location evidence="1">Membrane</location>
        <topology evidence="1">Multi-pass membrane protein</topology>
    </subcellularLocation>
</comment>
<dbReference type="GO" id="GO:0005886">
    <property type="term" value="C:plasma membrane"/>
    <property type="evidence" value="ECO:0007669"/>
    <property type="project" value="UniProtKB-SubCell"/>
</dbReference>
<keyword evidence="3 11" id="KW-0813">Transport</keyword>
<dbReference type="Proteomes" id="UP000321168">
    <property type="component" value="Unassembled WGS sequence"/>
</dbReference>
<comment type="caution">
    <text evidence="14">The sequence shown here is derived from an EMBL/GenBank/DDBJ whole genome shotgun (WGS) entry which is preliminary data.</text>
</comment>
<evidence type="ECO:0000256" key="12">
    <source>
        <dbReference type="RuleBase" id="RU000483"/>
    </source>
</evidence>
<comment type="function">
    <text evidence="11 12">Key component of the proton channel; it plays a direct role in the translocation of protons across the membrane.</text>
</comment>
<feature type="transmembrane region" description="Helical" evidence="11">
    <location>
        <begin position="288"/>
        <end position="313"/>
    </location>
</feature>
<evidence type="ECO:0000256" key="11">
    <source>
        <dbReference type="HAMAP-Rule" id="MF_01393"/>
    </source>
</evidence>
<keyword evidence="9 11" id="KW-0472">Membrane</keyword>
<gene>
    <name evidence="11 14" type="primary">atpB</name>
    <name evidence="14" type="ORF">FRX97_01285</name>
</gene>
<dbReference type="OrthoDB" id="9809130at2"/>
<evidence type="ECO:0000256" key="6">
    <source>
        <dbReference type="ARBA" id="ARBA00022781"/>
    </source>
</evidence>
<evidence type="ECO:0000256" key="5">
    <source>
        <dbReference type="ARBA" id="ARBA00022692"/>
    </source>
</evidence>
<protein>
    <recommendedName>
        <fullName evidence="11 12">ATP synthase subunit a</fullName>
    </recommendedName>
    <alternativeName>
        <fullName evidence="11">ATP synthase F0 sector subunit a</fullName>
    </alternativeName>
    <alternativeName>
        <fullName evidence="11">F-ATPase subunit 6</fullName>
    </alternativeName>
</protein>
<evidence type="ECO:0000256" key="3">
    <source>
        <dbReference type="ARBA" id="ARBA00022448"/>
    </source>
</evidence>
<feature type="signal peptide" evidence="13">
    <location>
        <begin position="1"/>
        <end position="25"/>
    </location>
</feature>
<dbReference type="GO" id="GO:0045259">
    <property type="term" value="C:proton-transporting ATP synthase complex"/>
    <property type="evidence" value="ECO:0007669"/>
    <property type="project" value="UniProtKB-KW"/>
</dbReference>
<dbReference type="Pfam" id="PF00119">
    <property type="entry name" value="ATP-synt_A"/>
    <property type="match status" value="1"/>
</dbReference>
<evidence type="ECO:0000256" key="10">
    <source>
        <dbReference type="ARBA" id="ARBA00023310"/>
    </source>
</evidence>
<dbReference type="SUPFAM" id="SSF81336">
    <property type="entry name" value="F1F0 ATP synthase subunit A"/>
    <property type="match status" value="1"/>
</dbReference>
<evidence type="ECO:0000256" key="1">
    <source>
        <dbReference type="ARBA" id="ARBA00004141"/>
    </source>
</evidence>
<keyword evidence="15" id="KW-1185">Reference proteome</keyword>
<dbReference type="AlphaFoldDB" id="A0A5C6VNR5"/>
<feature type="transmembrane region" description="Helical" evidence="11">
    <location>
        <begin position="145"/>
        <end position="165"/>
    </location>
</feature>
<evidence type="ECO:0000256" key="7">
    <source>
        <dbReference type="ARBA" id="ARBA00022989"/>
    </source>
</evidence>
<dbReference type="InterPro" id="IPR045083">
    <property type="entry name" value="ATP_synth_F0_asu_bact/mt"/>
</dbReference>
<keyword evidence="4 11" id="KW-0138">CF(0)</keyword>
<keyword evidence="13" id="KW-0732">Signal</keyword>
<keyword evidence="5 11" id="KW-0812">Transmembrane</keyword>
<evidence type="ECO:0000256" key="2">
    <source>
        <dbReference type="ARBA" id="ARBA00006810"/>
    </source>
</evidence>
<evidence type="ECO:0000256" key="8">
    <source>
        <dbReference type="ARBA" id="ARBA00023065"/>
    </source>
</evidence>
<evidence type="ECO:0000313" key="15">
    <source>
        <dbReference type="Proteomes" id="UP000321168"/>
    </source>
</evidence>
<dbReference type="GO" id="GO:0046933">
    <property type="term" value="F:proton-transporting ATP synthase activity, rotational mechanism"/>
    <property type="evidence" value="ECO:0007669"/>
    <property type="project" value="UniProtKB-UniRule"/>
</dbReference>